<evidence type="ECO:0000313" key="1">
    <source>
        <dbReference type="EMBL" id="KAH7661649.1"/>
    </source>
</evidence>
<keyword evidence="2" id="KW-1185">Reference proteome</keyword>
<reference evidence="2" key="1">
    <citation type="journal article" date="2022" name="Nat. Commun.">
        <title>Chromosome evolution and the genetic basis of agronomically important traits in greater yam.</title>
        <authorList>
            <person name="Bredeson J.V."/>
            <person name="Lyons J.B."/>
            <person name="Oniyinde I.O."/>
            <person name="Okereke N.R."/>
            <person name="Kolade O."/>
            <person name="Nnabue I."/>
            <person name="Nwadili C.O."/>
            <person name="Hribova E."/>
            <person name="Parker M."/>
            <person name="Nwogha J."/>
            <person name="Shu S."/>
            <person name="Carlson J."/>
            <person name="Kariba R."/>
            <person name="Muthemba S."/>
            <person name="Knop K."/>
            <person name="Barton G.J."/>
            <person name="Sherwood A.V."/>
            <person name="Lopez-Montes A."/>
            <person name="Asiedu R."/>
            <person name="Jamnadass R."/>
            <person name="Muchugi A."/>
            <person name="Goodstein D."/>
            <person name="Egesi C.N."/>
            <person name="Featherston J."/>
            <person name="Asfaw A."/>
            <person name="Simpson G.G."/>
            <person name="Dolezel J."/>
            <person name="Hendre P.S."/>
            <person name="Van Deynze A."/>
            <person name="Kumar P.L."/>
            <person name="Obidiegwu J.E."/>
            <person name="Bhattacharjee R."/>
            <person name="Rokhsar D.S."/>
        </authorList>
    </citation>
    <scope>NUCLEOTIDE SEQUENCE [LARGE SCALE GENOMIC DNA]</scope>
    <source>
        <strain evidence="2">cv. TDa95/00328</strain>
    </source>
</reference>
<evidence type="ECO:0000313" key="2">
    <source>
        <dbReference type="Proteomes" id="UP000827976"/>
    </source>
</evidence>
<name>A0ACB7UMH7_DIOAL</name>
<protein>
    <submittedName>
        <fullName evidence="1">Anaphase-promoting complex (APC) subunit 11 protein</fullName>
    </submittedName>
</protein>
<sequence length="426" mass="46302">MSGNMTEPSITQPQSTPISLRMEETKEEKILSSAAAFVEGGLQDACGDACSICLEDFCDSDPSTVTNCKHEFHLQCILEWCQRSSQCPMCWQALSLKDPISQELLEGVERERNLRASRSRSTAFYHPALGDFELQHLPLGPNDAELEERIFQHLAAAAAMGRTQHIARRDGQRGRSAARGRPQYVVFSTNSSSVPATSGERGESETTATTVSAGSGSSGSVGNTLEESIPQAQRTTQAQTSQVASIQPGPSSAVTARPVLSHSRSSVVHSTQDRAGPSDFQSFSETLKSRFNAVSLRYKESIANSTRGWKERFFSRNTSTGDLHSDARRDVNTEVATVSRMMERLGTRNGIQATSPSLAQSTEDHTHSSVERVSDNSANPATNGHLHQTSGSLLLEELMIIFSGAVRLLFGLKMQSGNKWCVNSCQ</sequence>
<dbReference type="EMBL" id="CM037025">
    <property type="protein sequence ID" value="KAH7661649.1"/>
    <property type="molecule type" value="Genomic_DNA"/>
</dbReference>
<comment type="caution">
    <text evidence="1">The sequence shown here is derived from an EMBL/GenBank/DDBJ whole genome shotgun (WGS) entry which is preliminary data.</text>
</comment>
<organism evidence="1 2">
    <name type="scientific">Dioscorea alata</name>
    <name type="common">Purple yam</name>
    <dbReference type="NCBI Taxonomy" id="55571"/>
    <lineage>
        <taxon>Eukaryota</taxon>
        <taxon>Viridiplantae</taxon>
        <taxon>Streptophyta</taxon>
        <taxon>Embryophyta</taxon>
        <taxon>Tracheophyta</taxon>
        <taxon>Spermatophyta</taxon>
        <taxon>Magnoliopsida</taxon>
        <taxon>Liliopsida</taxon>
        <taxon>Dioscoreales</taxon>
        <taxon>Dioscoreaceae</taxon>
        <taxon>Dioscorea</taxon>
    </lineage>
</organism>
<gene>
    <name evidence="1" type="ORF">IHE45_15G077900</name>
</gene>
<dbReference type="Proteomes" id="UP000827976">
    <property type="component" value="Chromosome 15"/>
</dbReference>
<proteinExistence type="predicted"/>
<accession>A0ACB7UMH7</accession>